<sequence length="160" mass="17767">MGFDPMKTLLAVDLGLKTGFALYGADGKLIWYRSQHFGSTDRLRRGAHGIIRGIPELSAMVIEGGGNLALVWEKEAEQHGIAVRRVGAEVWREVFLLPREQRSGADAKKHAGELARRIIDWSAAPRPTSLRHDAAEAIVIGLWGVLHFGWLDAIPREIQR</sequence>
<reference evidence="1" key="1">
    <citation type="submission" date="2020-12" db="EMBL/GenBank/DDBJ databases">
        <title>Geomonas sp. Red875, isolated from river sediment.</title>
        <authorList>
            <person name="Xu Z."/>
            <person name="Zhang Z."/>
            <person name="Masuda Y."/>
            <person name="Itoh H."/>
            <person name="Senoo K."/>
        </authorList>
    </citation>
    <scope>NUCLEOTIDE SEQUENCE</scope>
    <source>
        <strain evidence="1">Red875</strain>
    </source>
</reference>
<keyword evidence="2" id="KW-1185">Reference proteome</keyword>
<evidence type="ECO:0000313" key="1">
    <source>
        <dbReference type="EMBL" id="MBJ6723375.1"/>
    </source>
</evidence>
<dbReference type="Proteomes" id="UP000636888">
    <property type="component" value="Unassembled WGS sequence"/>
</dbReference>
<organism evidence="1 2">
    <name type="scientific">Geomesophilobacter sediminis</name>
    <dbReference type="NCBI Taxonomy" id="2798584"/>
    <lineage>
        <taxon>Bacteria</taxon>
        <taxon>Pseudomonadati</taxon>
        <taxon>Thermodesulfobacteriota</taxon>
        <taxon>Desulfuromonadia</taxon>
        <taxon>Geobacterales</taxon>
        <taxon>Geobacteraceae</taxon>
        <taxon>Geomesophilobacter</taxon>
    </lineage>
</organism>
<proteinExistence type="predicted"/>
<gene>
    <name evidence="1" type="ORF">JFN93_01525</name>
</gene>
<comment type="caution">
    <text evidence="1">The sequence shown here is derived from an EMBL/GenBank/DDBJ whole genome shotgun (WGS) entry which is preliminary data.</text>
</comment>
<name>A0A8J7JG44_9BACT</name>
<dbReference type="AlphaFoldDB" id="A0A8J7JG44"/>
<evidence type="ECO:0000313" key="2">
    <source>
        <dbReference type="Proteomes" id="UP000636888"/>
    </source>
</evidence>
<dbReference type="EMBL" id="JAEMHM010000001">
    <property type="protein sequence ID" value="MBJ6723375.1"/>
    <property type="molecule type" value="Genomic_DNA"/>
</dbReference>
<accession>A0A8J7JG44</accession>
<protein>
    <submittedName>
        <fullName evidence="1">Uncharacterized protein</fullName>
    </submittedName>
</protein>